<keyword evidence="1" id="KW-0812">Transmembrane</keyword>
<evidence type="ECO:0000313" key="3">
    <source>
        <dbReference type="Proteomes" id="UP000811545"/>
    </source>
</evidence>
<proteinExistence type="predicted"/>
<dbReference type="EMBL" id="QLTW01000037">
    <property type="protein sequence ID" value="MBT9144987.1"/>
    <property type="molecule type" value="Genomic_DNA"/>
</dbReference>
<comment type="caution">
    <text evidence="2">The sequence shown here is derived from an EMBL/GenBank/DDBJ whole genome shotgun (WGS) entry which is preliminary data.</text>
</comment>
<accession>A0A9E2F1S5</accession>
<dbReference type="Pfam" id="PF04306">
    <property type="entry name" value="DUF456"/>
    <property type="match status" value="1"/>
</dbReference>
<feature type="transmembrane region" description="Helical" evidence="1">
    <location>
        <begin position="91"/>
        <end position="119"/>
    </location>
</feature>
<evidence type="ECO:0000256" key="1">
    <source>
        <dbReference type="SAM" id="Phobius"/>
    </source>
</evidence>
<organism evidence="2 3">
    <name type="scientific">Psychracetigena formicireducens</name>
    <dbReference type="NCBI Taxonomy" id="2986056"/>
    <lineage>
        <taxon>Bacteria</taxon>
        <taxon>Bacillati</taxon>
        <taxon>Candidatus Lithacetigenota</taxon>
        <taxon>Candidatus Psychracetigena</taxon>
    </lineage>
</organism>
<evidence type="ECO:0008006" key="4">
    <source>
        <dbReference type="Google" id="ProtNLM"/>
    </source>
</evidence>
<feature type="transmembrane region" description="Helical" evidence="1">
    <location>
        <begin position="6"/>
        <end position="39"/>
    </location>
</feature>
<sequence>MEVVALIILIIFSLAGFAGIFFTPIGTFIILAGSIIYAILTGFDIITVRHLIILLLLCLCGEVLEYVMVVISTKKFGGSNKAALGALIGGVIGAMLGTAFLGIGIILGTFLGIFLGIFLSEIITKKDLAKSLKAGAGGIIGRFGAIAAKVVVAIIMLIIIGVRVT</sequence>
<feature type="transmembrane region" description="Helical" evidence="1">
    <location>
        <begin position="139"/>
        <end position="162"/>
    </location>
</feature>
<dbReference type="Proteomes" id="UP000811545">
    <property type="component" value="Unassembled WGS sequence"/>
</dbReference>
<evidence type="ECO:0000313" key="2">
    <source>
        <dbReference type="EMBL" id="MBT9144987.1"/>
    </source>
</evidence>
<protein>
    <recommendedName>
        <fullName evidence="4">DUF456 domain-containing protein</fullName>
    </recommendedName>
</protein>
<dbReference type="PANTHER" id="PTHR39165">
    <property type="entry name" value="IG HYPOTHETICAL 17883"/>
    <property type="match status" value="1"/>
</dbReference>
<keyword evidence="1" id="KW-1133">Transmembrane helix</keyword>
<gene>
    <name evidence="2" type="ORF">DDT42_00848</name>
</gene>
<feature type="transmembrane region" description="Helical" evidence="1">
    <location>
        <begin position="51"/>
        <end position="71"/>
    </location>
</feature>
<name>A0A9E2F1S5_PSYF1</name>
<keyword evidence="1" id="KW-0472">Membrane</keyword>
<dbReference type="AlphaFoldDB" id="A0A9E2F1S5"/>
<dbReference type="PANTHER" id="PTHR39165:SF1">
    <property type="entry name" value="DUF456 DOMAIN-CONTAINING PROTEIN"/>
    <property type="match status" value="1"/>
</dbReference>
<dbReference type="InterPro" id="IPR007403">
    <property type="entry name" value="DUF456"/>
</dbReference>
<reference evidence="2 3" key="1">
    <citation type="journal article" date="2021" name="bioRxiv">
        <title>Unique metabolic strategies in Hadean analogues reveal hints for primordial physiology.</title>
        <authorList>
            <person name="Nobu M.K."/>
            <person name="Nakai R."/>
            <person name="Tamazawa S."/>
            <person name="Mori H."/>
            <person name="Toyoda A."/>
            <person name="Ijiri A."/>
            <person name="Suzuki S."/>
            <person name="Kurokawa K."/>
            <person name="Kamagata Y."/>
            <person name="Tamaki H."/>
        </authorList>
    </citation>
    <scope>NUCLEOTIDE SEQUENCE [LARGE SCALE GENOMIC DNA]</scope>
    <source>
        <strain evidence="2">BS525</strain>
    </source>
</reference>